<reference evidence="4" key="1">
    <citation type="submission" date="2016-10" db="EMBL/GenBank/DDBJ databases">
        <authorList>
            <person name="Varghese N."/>
            <person name="Submissions S."/>
        </authorList>
    </citation>
    <scope>NUCLEOTIDE SEQUENCE [LARGE SCALE GENOMIC DNA]</scope>
    <source>
        <strain evidence="4">DSM 17875</strain>
    </source>
</reference>
<dbReference type="InterPro" id="IPR001173">
    <property type="entry name" value="Glyco_trans_2-like"/>
</dbReference>
<organism evidence="3 4">
    <name type="scientific">Pseudomonas pohangensis</name>
    <dbReference type="NCBI Taxonomy" id="364197"/>
    <lineage>
        <taxon>Bacteria</taxon>
        <taxon>Pseudomonadati</taxon>
        <taxon>Pseudomonadota</taxon>
        <taxon>Gammaproteobacteria</taxon>
        <taxon>Pseudomonadales</taxon>
        <taxon>Pseudomonadaceae</taxon>
        <taxon>Pseudomonas</taxon>
    </lineage>
</organism>
<name>A0A1H2HAS6_9PSED</name>
<feature type="domain" description="Glycosyltransferase 2-like" evidence="2">
    <location>
        <begin position="63"/>
        <end position="124"/>
    </location>
</feature>
<dbReference type="InterPro" id="IPR050834">
    <property type="entry name" value="Glycosyltransf_2"/>
</dbReference>
<keyword evidence="4" id="KW-1185">Reference proteome</keyword>
<feature type="domain" description="Glycosyltransferase 2-like" evidence="2">
    <location>
        <begin position="143"/>
        <end position="200"/>
    </location>
</feature>
<keyword evidence="1" id="KW-0472">Membrane</keyword>
<gene>
    <name evidence="3" type="ORF">SAMN05216296_2858</name>
</gene>
<dbReference type="Pfam" id="PF00535">
    <property type="entry name" value="Glycos_transf_2"/>
    <property type="match status" value="2"/>
</dbReference>
<dbReference type="AlphaFoldDB" id="A0A1H2HAS6"/>
<keyword evidence="3" id="KW-0808">Transferase</keyword>
<dbReference type="InterPro" id="IPR029044">
    <property type="entry name" value="Nucleotide-diphossugar_trans"/>
</dbReference>
<keyword evidence="1" id="KW-0997">Cell inner membrane</keyword>
<sequence length="273" mass="32419">MFFLSNKHRVERLKGRLQTRFENELDAIRCRIDMPDNILDDYLRDRKSPDFQKVFSKDMPLISVCIATYNRGRLLTERTIPSILQQTYRNLELIVVGDCCEDDTEERVAAINDPRLHFVNLEERGRYPDDSTLRWMVAGSKPMNHALSLAKGDFITHLDDDDRFPLDRLEKLVAFAQQRKLEFVWHPFQYEVANDQWETNSATKFAAGQVTTSSVLYHNWLKRIEWDINAYRLKEPGDWNRFRKFKYLGVSHDRFPEPLLFHYKERNQALVTD</sequence>
<evidence type="ECO:0000256" key="1">
    <source>
        <dbReference type="ARBA" id="ARBA00022519"/>
    </source>
</evidence>
<dbReference type="SUPFAM" id="SSF53448">
    <property type="entry name" value="Nucleotide-diphospho-sugar transferases"/>
    <property type="match status" value="1"/>
</dbReference>
<dbReference type="Gene3D" id="3.90.550.10">
    <property type="entry name" value="Spore Coat Polysaccharide Biosynthesis Protein SpsA, Chain A"/>
    <property type="match status" value="1"/>
</dbReference>
<dbReference type="PANTHER" id="PTHR43685">
    <property type="entry name" value="GLYCOSYLTRANSFERASE"/>
    <property type="match status" value="1"/>
</dbReference>
<dbReference type="RefSeq" id="WP_197673513.1">
    <property type="nucleotide sequence ID" value="NZ_LT629785.1"/>
</dbReference>
<keyword evidence="1" id="KW-1003">Cell membrane</keyword>
<dbReference type="EMBL" id="LT629785">
    <property type="protein sequence ID" value="SDU28648.1"/>
    <property type="molecule type" value="Genomic_DNA"/>
</dbReference>
<dbReference type="GO" id="GO:0016740">
    <property type="term" value="F:transferase activity"/>
    <property type="evidence" value="ECO:0007669"/>
    <property type="project" value="UniProtKB-KW"/>
</dbReference>
<protein>
    <submittedName>
        <fullName evidence="3">Glycosyltransferase like family 2</fullName>
    </submittedName>
</protein>
<dbReference type="PANTHER" id="PTHR43685:SF2">
    <property type="entry name" value="GLYCOSYLTRANSFERASE 2-LIKE DOMAIN-CONTAINING PROTEIN"/>
    <property type="match status" value="1"/>
</dbReference>
<evidence type="ECO:0000313" key="4">
    <source>
        <dbReference type="Proteomes" id="UP000243232"/>
    </source>
</evidence>
<evidence type="ECO:0000313" key="3">
    <source>
        <dbReference type="EMBL" id="SDU28648.1"/>
    </source>
</evidence>
<dbReference type="CDD" id="cd00761">
    <property type="entry name" value="Glyco_tranf_GTA_type"/>
    <property type="match status" value="1"/>
</dbReference>
<evidence type="ECO:0000259" key="2">
    <source>
        <dbReference type="Pfam" id="PF00535"/>
    </source>
</evidence>
<proteinExistence type="predicted"/>
<accession>A0A1H2HAS6</accession>
<dbReference type="Proteomes" id="UP000243232">
    <property type="component" value="Chromosome I"/>
</dbReference>
<dbReference type="STRING" id="364197.SAMN05216296_2858"/>